<sequence length="420" mass="46678">MAPERAVAIASTFDLRALPPDFLANPYPVYAVLRERDPVRAMPDGSWFLTRHADLVAVYRDAATFSSDKHVEFAPKYGPDSPLYEHHTTSLVFNDPPLHTRVRKLIMGALTRRAIADLEPGLVALVDGLLDRIAAQGGGDLIEDFAAAIPVEIIGNLLGVPHDERGPLRGWSLAILGALEPVLTPQRRQEGERAVLDMLDYLRVLVAHRRRHPLDPQRDVLTRLIQGEADGERLTETELLHNCIFLLNAGHETTTNLIGNALVCLHEWPQEKTRLLQRLHDARHQPEQQEAILSAAVDEFLRFESSNQLGNRRALRAAEVGGVRLPEGALVTLCIGATNRDPAVFEHPERLDLSRPNNRHLAFGFGVHQCAGLSLARLEGRIAIGRFLARFPRYTLSAPPVRGGRARFRGFLRAPFVTEA</sequence>
<reference evidence="8 9" key="1">
    <citation type="submission" date="2019-07" db="EMBL/GenBank/DDBJ databases">
        <title>Tepidimonas aquatica CLN-1 draft genome.</title>
        <authorList>
            <person name="Da Costa M.S."/>
            <person name="Froufe H.J.C."/>
            <person name="Egas C."/>
            <person name="Albuquerque L."/>
        </authorList>
    </citation>
    <scope>NUCLEOTIDE SEQUENCE [LARGE SCALE GENOMIC DNA]</scope>
    <source>
        <strain evidence="8 9">CLN-1</strain>
    </source>
</reference>
<dbReference type="PANTHER" id="PTHR46696:SF1">
    <property type="entry name" value="CYTOCHROME P450 YJIB-RELATED"/>
    <property type="match status" value="1"/>
</dbReference>
<dbReference type="InterPro" id="IPR002397">
    <property type="entry name" value="Cyt_P450_B"/>
</dbReference>
<dbReference type="AlphaFoldDB" id="A0A554WR24"/>
<dbReference type="GO" id="GO:0004497">
    <property type="term" value="F:monooxygenase activity"/>
    <property type="evidence" value="ECO:0007669"/>
    <property type="project" value="UniProtKB-KW"/>
</dbReference>
<keyword evidence="6 7" id="KW-0503">Monooxygenase</keyword>
<evidence type="ECO:0000256" key="5">
    <source>
        <dbReference type="ARBA" id="ARBA00023004"/>
    </source>
</evidence>
<dbReference type="PANTHER" id="PTHR46696">
    <property type="entry name" value="P450, PUTATIVE (EUROFUNG)-RELATED"/>
    <property type="match status" value="1"/>
</dbReference>
<keyword evidence="2 7" id="KW-0349">Heme</keyword>
<dbReference type="CDD" id="cd20625">
    <property type="entry name" value="CYP164-like"/>
    <property type="match status" value="1"/>
</dbReference>
<evidence type="ECO:0000256" key="3">
    <source>
        <dbReference type="ARBA" id="ARBA00022723"/>
    </source>
</evidence>
<dbReference type="InterPro" id="IPR001128">
    <property type="entry name" value="Cyt_P450"/>
</dbReference>
<keyword evidence="4 7" id="KW-0560">Oxidoreductase</keyword>
<dbReference type="GO" id="GO:0020037">
    <property type="term" value="F:heme binding"/>
    <property type="evidence" value="ECO:0007669"/>
    <property type="project" value="InterPro"/>
</dbReference>
<dbReference type="FunFam" id="1.10.630.10:FF:000018">
    <property type="entry name" value="Cytochrome P450 monooxygenase"/>
    <property type="match status" value="1"/>
</dbReference>
<dbReference type="EMBL" id="VJNA01000008">
    <property type="protein sequence ID" value="TSE26015.1"/>
    <property type="molecule type" value="Genomic_DNA"/>
</dbReference>
<evidence type="ECO:0000256" key="1">
    <source>
        <dbReference type="ARBA" id="ARBA00010617"/>
    </source>
</evidence>
<dbReference type="Pfam" id="PF00067">
    <property type="entry name" value="p450"/>
    <property type="match status" value="1"/>
</dbReference>
<dbReference type="InterPro" id="IPR036396">
    <property type="entry name" value="Cyt_P450_sf"/>
</dbReference>
<name>A0A554WR24_9BURK</name>
<evidence type="ECO:0000256" key="2">
    <source>
        <dbReference type="ARBA" id="ARBA00022617"/>
    </source>
</evidence>
<organism evidence="8 9">
    <name type="scientific">Tepidimonas aquatica</name>
    <dbReference type="NCBI Taxonomy" id="247482"/>
    <lineage>
        <taxon>Bacteria</taxon>
        <taxon>Pseudomonadati</taxon>
        <taxon>Pseudomonadota</taxon>
        <taxon>Betaproteobacteria</taxon>
        <taxon>Burkholderiales</taxon>
        <taxon>Tepidimonas</taxon>
    </lineage>
</organism>
<keyword evidence="5 7" id="KW-0408">Iron</keyword>
<dbReference type="Gene3D" id="1.10.630.10">
    <property type="entry name" value="Cytochrome P450"/>
    <property type="match status" value="1"/>
</dbReference>
<comment type="caution">
    <text evidence="8">The sequence shown here is derived from an EMBL/GenBank/DDBJ whole genome shotgun (WGS) entry which is preliminary data.</text>
</comment>
<gene>
    <name evidence="8" type="primary">bioI</name>
    <name evidence="8" type="ORF">Taqua_00861</name>
</gene>
<comment type="similarity">
    <text evidence="1 7">Belongs to the cytochrome P450 family.</text>
</comment>
<dbReference type="PROSITE" id="PS00086">
    <property type="entry name" value="CYTOCHROME_P450"/>
    <property type="match status" value="1"/>
</dbReference>
<dbReference type="GO" id="GO:0005506">
    <property type="term" value="F:iron ion binding"/>
    <property type="evidence" value="ECO:0007669"/>
    <property type="project" value="InterPro"/>
</dbReference>
<evidence type="ECO:0000256" key="7">
    <source>
        <dbReference type="RuleBase" id="RU000461"/>
    </source>
</evidence>
<dbReference type="PRINTS" id="PR00359">
    <property type="entry name" value="BP450"/>
</dbReference>
<evidence type="ECO:0000256" key="6">
    <source>
        <dbReference type="ARBA" id="ARBA00023033"/>
    </source>
</evidence>
<dbReference type="SUPFAM" id="SSF48264">
    <property type="entry name" value="Cytochrome P450"/>
    <property type="match status" value="1"/>
</dbReference>
<accession>A0A554WR24</accession>
<dbReference type="OrthoDB" id="4168525at2"/>
<dbReference type="Proteomes" id="UP000318554">
    <property type="component" value="Unassembled WGS sequence"/>
</dbReference>
<evidence type="ECO:0000313" key="9">
    <source>
        <dbReference type="Proteomes" id="UP000318554"/>
    </source>
</evidence>
<dbReference type="InterPro" id="IPR017972">
    <property type="entry name" value="Cyt_P450_CS"/>
</dbReference>
<evidence type="ECO:0000313" key="8">
    <source>
        <dbReference type="EMBL" id="TSE26015.1"/>
    </source>
</evidence>
<evidence type="ECO:0000256" key="4">
    <source>
        <dbReference type="ARBA" id="ARBA00023002"/>
    </source>
</evidence>
<dbReference type="GO" id="GO:0016705">
    <property type="term" value="F:oxidoreductase activity, acting on paired donors, with incorporation or reduction of molecular oxygen"/>
    <property type="evidence" value="ECO:0007669"/>
    <property type="project" value="InterPro"/>
</dbReference>
<dbReference type="EC" id="1.14.14.46" evidence="8"/>
<keyword evidence="3 7" id="KW-0479">Metal-binding</keyword>
<protein>
    <submittedName>
        <fullName evidence="8">Biotin biosynthesis cytochrome P450</fullName>
        <ecNumber evidence="8">1.14.14.46</ecNumber>
    </submittedName>
</protein>
<proteinExistence type="inferred from homology"/>
<keyword evidence="9" id="KW-1185">Reference proteome</keyword>